<dbReference type="EMBL" id="JBHPBY010000006">
    <property type="protein sequence ID" value="MFC1848760.1"/>
    <property type="molecule type" value="Genomic_DNA"/>
</dbReference>
<proteinExistence type="inferred from homology"/>
<gene>
    <name evidence="3" type="ORF">ACFL27_01010</name>
</gene>
<comment type="function">
    <text evidence="2">Antitoxin component of a type II toxin-antitoxin (TA) system.</text>
</comment>
<evidence type="ECO:0000256" key="2">
    <source>
        <dbReference type="RuleBase" id="RU362080"/>
    </source>
</evidence>
<organism evidence="3 4">
    <name type="scientific">candidate division CSSED10-310 bacterium</name>
    <dbReference type="NCBI Taxonomy" id="2855610"/>
    <lineage>
        <taxon>Bacteria</taxon>
        <taxon>Bacteria division CSSED10-310</taxon>
    </lineage>
</organism>
<evidence type="ECO:0000256" key="1">
    <source>
        <dbReference type="ARBA" id="ARBA00009981"/>
    </source>
</evidence>
<protein>
    <recommendedName>
        <fullName evidence="2">Antitoxin</fullName>
    </recommendedName>
</protein>
<comment type="caution">
    <text evidence="3">The sequence shown here is derived from an EMBL/GenBank/DDBJ whole genome shotgun (WGS) entry which is preliminary data.</text>
</comment>
<dbReference type="InterPro" id="IPR036165">
    <property type="entry name" value="YefM-like_sf"/>
</dbReference>
<comment type="similarity">
    <text evidence="1 2">Belongs to the phD/YefM antitoxin family.</text>
</comment>
<dbReference type="Pfam" id="PF02604">
    <property type="entry name" value="PhdYeFM_antitox"/>
    <property type="match status" value="1"/>
</dbReference>
<dbReference type="InterPro" id="IPR051405">
    <property type="entry name" value="phD/YefM_antitoxin"/>
</dbReference>
<sequence>MTETYTLTQAKAKLSELINKIIYQKDTIVITRKGRPVAAIVSIDKLDSGPEKGLFAARNVLSEIDEEIDAMVDTINETRDNEVSRKVSL</sequence>
<dbReference type="Proteomes" id="UP001594351">
    <property type="component" value="Unassembled WGS sequence"/>
</dbReference>
<dbReference type="PANTHER" id="PTHR33713:SF6">
    <property type="entry name" value="ANTITOXIN YEFM"/>
    <property type="match status" value="1"/>
</dbReference>
<dbReference type="PANTHER" id="PTHR33713">
    <property type="entry name" value="ANTITOXIN YAFN-RELATED"/>
    <property type="match status" value="1"/>
</dbReference>
<dbReference type="InterPro" id="IPR006442">
    <property type="entry name" value="Antitoxin_Phd/YefM"/>
</dbReference>
<accession>A0ABV6YRE9</accession>
<dbReference type="Gene3D" id="3.40.1620.10">
    <property type="entry name" value="YefM-like domain"/>
    <property type="match status" value="1"/>
</dbReference>
<dbReference type="SUPFAM" id="SSF143120">
    <property type="entry name" value="YefM-like"/>
    <property type="match status" value="1"/>
</dbReference>
<dbReference type="NCBIfam" id="TIGR01552">
    <property type="entry name" value="phd_fam"/>
    <property type="match status" value="1"/>
</dbReference>
<name>A0ABV6YRE9_UNCC1</name>
<evidence type="ECO:0000313" key="3">
    <source>
        <dbReference type="EMBL" id="MFC1848760.1"/>
    </source>
</evidence>
<reference evidence="3 4" key="1">
    <citation type="submission" date="2024-09" db="EMBL/GenBank/DDBJ databases">
        <title>Laminarin stimulates single cell rates of sulfate reduction while oxygen inhibits transcriptomic activity in coastal marine sediment.</title>
        <authorList>
            <person name="Lindsay M."/>
            <person name="Orcutt B."/>
            <person name="Emerson D."/>
            <person name="Stepanauskas R."/>
            <person name="D'Angelo T."/>
        </authorList>
    </citation>
    <scope>NUCLEOTIDE SEQUENCE [LARGE SCALE GENOMIC DNA]</scope>
    <source>
        <strain evidence="3">SAG AM-311-K15</strain>
    </source>
</reference>
<keyword evidence="4" id="KW-1185">Reference proteome</keyword>
<evidence type="ECO:0000313" key="4">
    <source>
        <dbReference type="Proteomes" id="UP001594351"/>
    </source>
</evidence>